<dbReference type="EMBL" id="LBYI01000003">
    <property type="protein sequence ID" value="KKR51078.1"/>
    <property type="molecule type" value="Genomic_DNA"/>
</dbReference>
<evidence type="ECO:0000256" key="3">
    <source>
        <dbReference type="ARBA" id="ARBA00022827"/>
    </source>
</evidence>
<dbReference type="Gene3D" id="3.50.50.60">
    <property type="entry name" value="FAD/NAD(P)-binding domain"/>
    <property type="match status" value="2"/>
</dbReference>
<dbReference type="PANTHER" id="PTHR43429">
    <property type="entry name" value="PYRIDINE NUCLEOTIDE-DISULFIDE OXIDOREDUCTASE DOMAIN-CONTAINING"/>
    <property type="match status" value="1"/>
</dbReference>
<feature type="domain" description="FAD/NAD(P)-binding" evidence="4">
    <location>
        <begin position="5"/>
        <end position="303"/>
    </location>
</feature>
<dbReference type="InterPro" id="IPR016156">
    <property type="entry name" value="FAD/NAD-linked_Rdtase_dimer_sf"/>
</dbReference>
<protein>
    <submittedName>
        <fullName evidence="5">NAD(P)H-nitrite reductase</fullName>
    </submittedName>
</protein>
<organism evidence="5 6">
    <name type="scientific">Candidatus Curtissbacteria bacterium GW2011_GWA1_40_16</name>
    <dbReference type="NCBI Taxonomy" id="1618405"/>
    <lineage>
        <taxon>Bacteria</taxon>
        <taxon>Candidatus Curtissiibacteriota</taxon>
    </lineage>
</organism>
<sequence>MRNVDFLIVGGSAAGTTAAETIRNLKPDASIAIVTDEDHEQYSRVLLPNYIRHQITREQMFLKKPEWYGERKIELVRGVRAQRLAVSSKKVTLSNGEEIGYGKLLICVGGYIVPLAVPGSDADGVCYMRTVEDGEKIIAKSKGAKRAVIIGGGFIGLEFSSCFRMNGIEEVTTLVRGDYYWSKKLDEQSSRVVVSTLEKNGVFVKTHEEPDRIESDNGKVKAVVTKSGNRYEADIIGVGIGIKSDFSWLAGSGIEIAKGIVTNEYLETNLPDVYAAGDCAEFYDPVFERKHLVGNWTNATTQGSAVGKTMGGERTKFETASSYSISFFLPPNNGSCSFIGVTEPDFGDRIIVRGSSKEGKVTRIFVKKYNGIFRIIGATVVNNPADVGPITMAVKNRVDIAKYIDDLQKIDFDLKQLVA</sequence>
<keyword evidence="2" id="KW-0285">Flavoprotein</keyword>
<evidence type="ECO:0000256" key="1">
    <source>
        <dbReference type="ARBA" id="ARBA00001974"/>
    </source>
</evidence>
<evidence type="ECO:0000313" key="6">
    <source>
        <dbReference type="Proteomes" id="UP000034531"/>
    </source>
</evidence>
<proteinExistence type="predicted"/>
<evidence type="ECO:0000256" key="2">
    <source>
        <dbReference type="ARBA" id="ARBA00022630"/>
    </source>
</evidence>
<reference evidence="5 6" key="1">
    <citation type="journal article" date="2015" name="Nature">
        <title>rRNA introns, odd ribosomes, and small enigmatic genomes across a large radiation of phyla.</title>
        <authorList>
            <person name="Brown C.T."/>
            <person name="Hug L.A."/>
            <person name="Thomas B.C."/>
            <person name="Sharon I."/>
            <person name="Castelle C.J."/>
            <person name="Singh A."/>
            <person name="Wilkins M.J."/>
            <person name="Williams K.H."/>
            <person name="Banfield J.F."/>
        </authorList>
    </citation>
    <scope>NUCLEOTIDE SEQUENCE [LARGE SCALE GENOMIC DNA]</scope>
</reference>
<comment type="cofactor">
    <cofactor evidence="1">
        <name>FAD</name>
        <dbReference type="ChEBI" id="CHEBI:57692"/>
    </cofactor>
</comment>
<dbReference type="SUPFAM" id="SSF51905">
    <property type="entry name" value="FAD/NAD(P)-binding domain"/>
    <property type="match status" value="2"/>
</dbReference>
<dbReference type="GO" id="GO:0016491">
    <property type="term" value="F:oxidoreductase activity"/>
    <property type="evidence" value="ECO:0007669"/>
    <property type="project" value="InterPro"/>
</dbReference>
<gene>
    <name evidence="5" type="ORF">UT84_C0003G0073</name>
</gene>
<evidence type="ECO:0000313" key="5">
    <source>
        <dbReference type="EMBL" id="KKR51078.1"/>
    </source>
</evidence>
<dbReference type="Proteomes" id="UP000034531">
    <property type="component" value="Unassembled WGS sequence"/>
</dbReference>
<dbReference type="AlphaFoldDB" id="A0A0G0RF51"/>
<dbReference type="Pfam" id="PF07992">
    <property type="entry name" value="Pyr_redox_2"/>
    <property type="match status" value="1"/>
</dbReference>
<evidence type="ECO:0000259" key="4">
    <source>
        <dbReference type="Pfam" id="PF07992"/>
    </source>
</evidence>
<dbReference type="InterPro" id="IPR050260">
    <property type="entry name" value="FAD-bd_OxRdtase"/>
</dbReference>
<keyword evidence="3" id="KW-0274">FAD</keyword>
<dbReference type="PRINTS" id="PR00411">
    <property type="entry name" value="PNDRDTASEI"/>
</dbReference>
<name>A0A0G0RF51_9BACT</name>
<dbReference type="InterPro" id="IPR036188">
    <property type="entry name" value="FAD/NAD-bd_sf"/>
</dbReference>
<dbReference type="Gene3D" id="3.30.390.30">
    <property type="match status" value="1"/>
</dbReference>
<accession>A0A0G0RF51</accession>
<dbReference type="InterPro" id="IPR023753">
    <property type="entry name" value="FAD/NAD-binding_dom"/>
</dbReference>
<dbReference type="PRINTS" id="PR00368">
    <property type="entry name" value="FADPNR"/>
</dbReference>
<comment type="caution">
    <text evidence="5">The sequence shown here is derived from an EMBL/GenBank/DDBJ whole genome shotgun (WGS) entry which is preliminary data.</text>
</comment>
<dbReference type="PANTHER" id="PTHR43429:SF3">
    <property type="entry name" value="NITRITE REDUCTASE [NAD(P)H]"/>
    <property type="match status" value="1"/>
</dbReference>